<dbReference type="InterPro" id="IPR012674">
    <property type="entry name" value="Calycin"/>
</dbReference>
<dbReference type="SUPFAM" id="SSF50814">
    <property type="entry name" value="Lipocalins"/>
    <property type="match status" value="1"/>
</dbReference>
<comment type="caution">
    <text evidence="1">The sequence shown here is derived from an EMBL/GenBank/DDBJ whole genome shotgun (WGS) entry which is preliminary data.</text>
</comment>
<gene>
    <name evidence="1" type="primary">ywiB</name>
    <name evidence="1" type="ORF">CLHOM_32820</name>
</gene>
<dbReference type="AlphaFoldDB" id="A0A0L6Z5Y4"/>
<keyword evidence="2" id="KW-1185">Reference proteome</keyword>
<dbReference type="Pfam" id="PF09148">
    <property type="entry name" value="DUF1934"/>
    <property type="match status" value="1"/>
</dbReference>
<reference evidence="2" key="1">
    <citation type="submission" date="2015-08" db="EMBL/GenBank/DDBJ databases">
        <title>Genome sequence of the strict anaerobe Clostridium homopropionicum LuHBu1 (DSM 5847T).</title>
        <authorList>
            <person name="Poehlein A."/>
            <person name="Beck M."/>
            <person name="Schiel-Bengelsdorf B."/>
            <person name="Bengelsdorf F.R."/>
            <person name="Daniel R."/>
            <person name="Duerre P."/>
        </authorList>
    </citation>
    <scope>NUCLEOTIDE SEQUENCE [LARGE SCALE GENOMIC DNA]</scope>
    <source>
        <strain evidence="2">DSM 5847</strain>
    </source>
</reference>
<organism evidence="1 2">
    <name type="scientific">Clostridium homopropionicum DSM 5847</name>
    <dbReference type="NCBI Taxonomy" id="1121318"/>
    <lineage>
        <taxon>Bacteria</taxon>
        <taxon>Bacillati</taxon>
        <taxon>Bacillota</taxon>
        <taxon>Clostridia</taxon>
        <taxon>Eubacteriales</taxon>
        <taxon>Clostridiaceae</taxon>
        <taxon>Clostridium</taxon>
    </lineage>
</organism>
<sequence length="138" mass="15348">MGIKAIISVASKQKDNENDAIEIVSKGNFYKKENCYYAVYEETELSGMAGTTTTIKIKPDELSLIRKGTTEARVNFKENKKDISMYNTPYGTLELLVQTKKVSIDVNDNGGKIEINYDMGLAGQKPLNTSLNIDIKTI</sequence>
<dbReference type="EMBL" id="LHUR01000042">
    <property type="protein sequence ID" value="KOA18380.1"/>
    <property type="molecule type" value="Genomic_DNA"/>
</dbReference>
<proteinExistence type="predicted"/>
<evidence type="ECO:0000313" key="1">
    <source>
        <dbReference type="EMBL" id="KOA18380.1"/>
    </source>
</evidence>
<dbReference type="InterPro" id="IPR015231">
    <property type="entry name" value="DUF1934"/>
</dbReference>
<accession>A0A0L6Z5Y4</accession>
<dbReference type="Gene3D" id="2.40.128.20">
    <property type="match status" value="1"/>
</dbReference>
<dbReference type="Proteomes" id="UP000037043">
    <property type="component" value="Unassembled WGS sequence"/>
</dbReference>
<evidence type="ECO:0000313" key="2">
    <source>
        <dbReference type="Proteomes" id="UP000037043"/>
    </source>
</evidence>
<protein>
    <submittedName>
        <fullName evidence="1">Putative beta-barrel protein YwiB</fullName>
    </submittedName>
</protein>
<dbReference type="PATRIC" id="fig|1121318.3.peg.3277"/>
<dbReference type="STRING" id="36844.SAMN04488501_101198"/>
<name>A0A0L6Z5Y4_9CLOT</name>
<dbReference type="RefSeq" id="WP_052222729.1">
    <property type="nucleotide sequence ID" value="NZ_LHUR01000042.1"/>
</dbReference>